<accession>J4UBJ5</accession>
<dbReference type="AlphaFoldDB" id="J4UBJ5"/>
<dbReference type="OrthoDB" id="2524557at2759"/>
<reference evidence="2 3" key="1">
    <citation type="journal article" date="2012" name="Eukaryot. Cell">
        <title>Draft genome sequence of CBS 2479, the standard type strain of Trichosporon asahii.</title>
        <authorList>
            <person name="Yang R.Y."/>
            <person name="Li H.T."/>
            <person name="Zhu H."/>
            <person name="Zhou G.P."/>
            <person name="Wang M."/>
            <person name="Wang L."/>
        </authorList>
    </citation>
    <scope>NUCLEOTIDE SEQUENCE [LARGE SCALE GENOMIC DNA]</scope>
    <source>
        <strain evidence="3">ATCC 90039 / CBS 2479 / JCM 2466 / KCTC 7840 / NCYC 2677 / UAMH 7654</strain>
    </source>
</reference>
<dbReference type="HOGENOM" id="CLU_477502_0_0_1"/>
<feature type="compositionally biased region" description="Low complexity" evidence="1">
    <location>
        <begin position="156"/>
        <end position="168"/>
    </location>
</feature>
<dbReference type="Gene3D" id="3.30.710.10">
    <property type="entry name" value="Potassium Channel Kv1.1, Chain A"/>
    <property type="match status" value="1"/>
</dbReference>
<feature type="region of interest" description="Disordered" evidence="1">
    <location>
        <begin position="40"/>
        <end position="69"/>
    </location>
</feature>
<evidence type="ECO:0000313" key="3">
    <source>
        <dbReference type="Proteomes" id="UP000002748"/>
    </source>
</evidence>
<feature type="compositionally biased region" description="Low complexity" evidence="1">
    <location>
        <begin position="272"/>
        <end position="285"/>
    </location>
</feature>
<feature type="region of interest" description="Disordered" evidence="1">
    <location>
        <begin position="125"/>
        <end position="210"/>
    </location>
</feature>
<gene>
    <name evidence="2" type="ORF">A1Q1_02811</name>
</gene>
<dbReference type="SUPFAM" id="SSF54695">
    <property type="entry name" value="POZ domain"/>
    <property type="match status" value="1"/>
</dbReference>
<dbReference type="VEuPathDB" id="FungiDB:A1Q1_02811"/>
<feature type="compositionally biased region" description="Polar residues" evidence="1">
    <location>
        <begin position="291"/>
        <end position="300"/>
    </location>
</feature>
<feature type="compositionally biased region" description="Basic residues" evidence="1">
    <location>
        <begin position="142"/>
        <end position="155"/>
    </location>
</feature>
<feature type="region of interest" description="Disordered" evidence="1">
    <location>
        <begin position="1"/>
        <end position="23"/>
    </location>
</feature>
<protein>
    <recommendedName>
        <fullName evidence="4">BTB domain-containing protein</fullName>
    </recommendedName>
</protein>
<dbReference type="CDD" id="cd18186">
    <property type="entry name" value="BTB_POZ_ZBTB_KLHL-like"/>
    <property type="match status" value="1"/>
</dbReference>
<evidence type="ECO:0000256" key="1">
    <source>
        <dbReference type="SAM" id="MobiDB-lite"/>
    </source>
</evidence>
<dbReference type="GeneID" id="25986324"/>
<name>J4UBJ5_TRIAS</name>
<evidence type="ECO:0000313" key="2">
    <source>
        <dbReference type="EMBL" id="EJT48245.1"/>
    </source>
</evidence>
<organism evidence="2 3">
    <name type="scientific">Trichosporon asahii var. asahii (strain ATCC 90039 / CBS 2479 / JCM 2466 / KCTC 7840 / NBRC 103889/ NCYC 2677 / UAMH 7654)</name>
    <name type="common">Yeast</name>
    <dbReference type="NCBI Taxonomy" id="1186058"/>
    <lineage>
        <taxon>Eukaryota</taxon>
        <taxon>Fungi</taxon>
        <taxon>Dikarya</taxon>
        <taxon>Basidiomycota</taxon>
        <taxon>Agaricomycotina</taxon>
        <taxon>Tremellomycetes</taxon>
        <taxon>Trichosporonales</taxon>
        <taxon>Trichosporonaceae</taxon>
        <taxon>Trichosporon</taxon>
    </lineage>
</organism>
<proteinExistence type="predicted"/>
<evidence type="ECO:0008006" key="4">
    <source>
        <dbReference type="Google" id="ProtNLM"/>
    </source>
</evidence>
<comment type="caution">
    <text evidence="2">The sequence shown here is derived from an EMBL/GenBank/DDBJ whole genome shotgun (WGS) entry which is preliminary data.</text>
</comment>
<dbReference type="Proteomes" id="UP000002748">
    <property type="component" value="Unassembled WGS sequence"/>
</dbReference>
<sequence>MAANPSHLLISRNPRSPAHPQLASTLTTSPYLFPFPTDDSTLPHVSGGERNAPRHTRSQSTPAFDLDLEDDTEPLEIHPTFRRDAEFPGRVLVIVGGYEFWCHKEVLWFASPFFNALLKGPWTETGGKGHQAHGHGRSDSHHSHRSHHSHTRSHSHSLIPSSSSHVPSSTPPDPEPAAEQDHDVAAPDTDTLSLPGKDDEQKGSVYLDAQDGPSVAEILAELRNLPEPPTASEGGASAANRLSMFGANPAPPHPATQQPFQLPEADERKKAASPLSSLSSSGVLKPKPKRASTQSGSISTPVRPCSAPAGERHRDADCVVELKEESPEAFQDFLYWAYPHLDCKATWTNVEGFLMTHASGRPVMAIALAEQHGNAELYREASRFLLDQPTWDPEEFESLSETTQLKLSKRRTWFLERLLKLGTIDVKKEYTCAGLPRSEQVPNAARREVETSILGGVAVWSAAGERRLPLSTTAGDLSHQPQPGHAAPAVSDECEELGQHAYAYGIELTAVFDRMFQPKVAFGLVTPGTEKVSCWLRFSADDSTGFTSLSTNITLDGLRSSEP</sequence>
<dbReference type="InterPro" id="IPR011333">
    <property type="entry name" value="SKP1/BTB/POZ_sf"/>
</dbReference>
<feature type="region of interest" description="Disordered" evidence="1">
    <location>
        <begin position="264"/>
        <end position="311"/>
    </location>
</feature>
<dbReference type="EMBL" id="ALBS01000210">
    <property type="protein sequence ID" value="EJT48245.1"/>
    <property type="molecule type" value="Genomic_DNA"/>
</dbReference>
<dbReference type="KEGG" id="tasa:A1Q1_02811"/>
<dbReference type="RefSeq" id="XP_014179515.1">
    <property type="nucleotide sequence ID" value="XM_014324040.1"/>
</dbReference>